<dbReference type="Proteomes" id="UP000269154">
    <property type="component" value="Unassembled WGS sequence"/>
</dbReference>
<evidence type="ECO:0000313" key="2">
    <source>
        <dbReference type="EMBL" id="RQH39574.1"/>
    </source>
</evidence>
<evidence type="ECO:0000313" key="3">
    <source>
        <dbReference type="Proteomes" id="UP000269154"/>
    </source>
</evidence>
<keyword evidence="2" id="KW-0489">Methyltransferase</keyword>
<sequence length="131" mass="15064">MIEAAKSKIADNYQGNLEFINQDYGLPEWVNKLHRKAPFDIVVSGFSIHHQPDIRKQEIYQEIYQLLKPGGLFLNLEHVASPSKLIEQLFDELYHVPLRGNVILAIFSHLKMTSALILEIYFLADSLITDN</sequence>
<dbReference type="InterPro" id="IPR029063">
    <property type="entry name" value="SAM-dependent_MTases_sf"/>
</dbReference>
<dbReference type="OrthoDB" id="9778766at2"/>
<name>A0A3N6R4F4_9CYAN</name>
<dbReference type="Pfam" id="PF13649">
    <property type="entry name" value="Methyltransf_25"/>
    <property type="match status" value="1"/>
</dbReference>
<dbReference type="AlphaFoldDB" id="A0A3N6R4F4"/>
<keyword evidence="3" id="KW-1185">Reference proteome</keyword>
<evidence type="ECO:0000259" key="1">
    <source>
        <dbReference type="Pfam" id="PF13649"/>
    </source>
</evidence>
<comment type="caution">
    <text evidence="2">The sequence shown here is derived from an EMBL/GenBank/DDBJ whole genome shotgun (WGS) entry which is preliminary data.</text>
</comment>
<reference evidence="2 3" key="1">
    <citation type="journal article" date="2018" name="ACS Chem. Biol.">
        <title>Ketoreductase domain dysfunction expands chemodiversity: malyngamide biosynthesis in the cyanobacterium Okeania hirsuta.</title>
        <authorList>
            <person name="Moss N.A."/>
            <person name="Leao T."/>
            <person name="Rankin M."/>
            <person name="McCullough T.M."/>
            <person name="Qu P."/>
            <person name="Korobeynikov A."/>
            <person name="Smith J.L."/>
            <person name="Gerwick L."/>
            <person name="Gerwick W.H."/>
        </authorList>
    </citation>
    <scope>NUCLEOTIDE SEQUENCE [LARGE SCALE GENOMIC DNA]</scope>
    <source>
        <strain evidence="2 3">PAB10Feb10-1</strain>
    </source>
</reference>
<dbReference type="CDD" id="cd02440">
    <property type="entry name" value="AdoMet_MTases"/>
    <property type="match status" value="1"/>
</dbReference>
<dbReference type="InterPro" id="IPR041698">
    <property type="entry name" value="Methyltransf_25"/>
</dbReference>
<dbReference type="Gene3D" id="3.40.50.150">
    <property type="entry name" value="Vaccinia Virus protein VP39"/>
    <property type="match status" value="1"/>
</dbReference>
<dbReference type="GO" id="GO:0032259">
    <property type="term" value="P:methylation"/>
    <property type="evidence" value="ECO:0007669"/>
    <property type="project" value="UniProtKB-KW"/>
</dbReference>
<accession>A0A3N6R4F4</accession>
<gene>
    <name evidence="2" type="ORF">D5R40_16900</name>
</gene>
<organism evidence="2 3">
    <name type="scientific">Okeania hirsuta</name>
    <dbReference type="NCBI Taxonomy" id="1458930"/>
    <lineage>
        <taxon>Bacteria</taxon>
        <taxon>Bacillati</taxon>
        <taxon>Cyanobacteriota</taxon>
        <taxon>Cyanophyceae</taxon>
        <taxon>Oscillatoriophycideae</taxon>
        <taxon>Oscillatoriales</taxon>
        <taxon>Microcoleaceae</taxon>
        <taxon>Okeania</taxon>
    </lineage>
</organism>
<protein>
    <submittedName>
        <fullName evidence="2">Class I SAM-dependent methyltransferase</fullName>
    </submittedName>
</protein>
<feature type="domain" description="Methyltransferase" evidence="1">
    <location>
        <begin position="1"/>
        <end position="71"/>
    </location>
</feature>
<dbReference type="GO" id="GO:0008168">
    <property type="term" value="F:methyltransferase activity"/>
    <property type="evidence" value="ECO:0007669"/>
    <property type="project" value="UniProtKB-KW"/>
</dbReference>
<dbReference type="SUPFAM" id="SSF53335">
    <property type="entry name" value="S-adenosyl-L-methionine-dependent methyltransferases"/>
    <property type="match status" value="1"/>
</dbReference>
<keyword evidence="2" id="KW-0808">Transferase</keyword>
<proteinExistence type="predicted"/>
<dbReference type="EMBL" id="RCBY01000094">
    <property type="protein sequence ID" value="RQH39574.1"/>
    <property type="molecule type" value="Genomic_DNA"/>
</dbReference>